<dbReference type="EMBL" id="BAAASE010000019">
    <property type="protein sequence ID" value="GAA2427689.1"/>
    <property type="molecule type" value="Genomic_DNA"/>
</dbReference>
<evidence type="ECO:0000313" key="1">
    <source>
        <dbReference type="EMBL" id="GAA2427689.1"/>
    </source>
</evidence>
<dbReference type="Proteomes" id="UP001499986">
    <property type="component" value="Unassembled WGS sequence"/>
</dbReference>
<gene>
    <name evidence="1" type="ORF">GCM10010255_82870</name>
</gene>
<organism evidence="1 2">
    <name type="scientific">Streptomyces coeruleofuscus</name>
    <dbReference type="NCBI Taxonomy" id="66879"/>
    <lineage>
        <taxon>Bacteria</taxon>
        <taxon>Bacillati</taxon>
        <taxon>Actinomycetota</taxon>
        <taxon>Actinomycetes</taxon>
        <taxon>Kitasatosporales</taxon>
        <taxon>Streptomycetaceae</taxon>
        <taxon>Streptomyces</taxon>
    </lineage>
</organism>
<evidence type="ECO:0000313" key="2">
    <source>
        <dbReference type="Proteomes" id="UP001499986"/>
    </source>
</evidence>
<comment type="caution">
    <text evidence="1">The sequence shown here is derived from an EMBL/GenBank/DDBJ whole genome shotgun (WGS) entry which is preliminary data.</text>
</comment>
<accession>A0ABP5WI16</accession>
<proteinExistence type="predicted"/>
<sequence>MLVDAGRAIGAGAGADGELAAFEVAQDSASVGVRYSSAGLRVRRRAMKERWASMVPVG</sequence>
<protein>
    <submittedName>
        <fullName evidence="1">Uncharacterized protein</fullName>
    </submittedName>
</protein>
<reference evidence="2" key="1">
    <citation type="journal article" date="2019" name="Int. J. Syst. Evol. Microbiol.">
        <title>The Global Catalogue of Microorganisms (GCM) 10K type strain sequencing project: providing services to taxonomists for standard genome sequencing and annotation.</title>
        <authorList>
            <consortium name="The Broad Institute Genomics Platform"/>
            <consortium name="The Broad Institute Genome Sequencing Center for Infectious Disease"/>
            <person name="Wu L."/>
            <person name="Ma J."/>
        </authorList>
    </citation>
    <scope>NUCLEOTIDE SEQUENCE [LARGE SCALE GENOMIC DNA]</scope>
    <source>
        <strain evidence="2">JCM 4358</strain>
    </source>
</reference>
<name>A0ABP5WI16_9ACTN</name>
<keyword evidence="2" id="KW-1185">Reference proteome</keyword>